<evidence type="ECO:0000256" key="2">
    <source>
        <dbReference type="ARBA" id="ARBA00022692"/>
    </source>
</evidence>
<evidence type="ECO:0000313" key="11">
    <source>
        <dbReference type="Proteomes" id="UP000627166"/>
    </source>
</evidence>
<dbReference type="PROSITE" id="PS50929">
    <property type="entry name" value="ABC_TM1F"/>
    <property type="match status" value="1"/>
</dbReference>
<dbReference type="SMART" id="SM00382">
    <property type="entry name" value="AAA"/>
    <property type="match status" value="1"/>
</dbReference>
<feature type="transmembrane region" description="Helical" evidence="7">
    <location>
        <begin position="151"/>
        <end position="169"/>
    </location>
</feature>
<evidence type="ECO:0000256" key="4">
    <source>
        <dbReference type="ARBA" id="ARBA00022840"/>
    </source>
</evidence>
<evidence type="ECO:0000256" key="7">
    <source>
        <dbReference type="SAM" id="Phobius"/>
    </source>
</evidence>
<feature type="transmembrane region" description="Helical" evidence="7">
    <location>
        <begin position="123"/>
        <end position="145"/>
    </location>
</feature>
<comment type="subcellular location">
    <subcellularLocation>
        <location evidence="1">Cell membrane</location>
        <topology evidence="1">Multi-pass membrane protein</topology>
    </subcellularLocation>
</comment>
<dbReference type="InterPro" id="IPR039421">
    <property type="entry name" value="Type_1_exporter"/>
</dbReference>
<dbReference type="InterPro" id="IPR003439">
    <property type="entry name" value="ABC_transporter-like_ATP-bd"/>
</dbReference>
<dbReference type="InterPro" id="IPR036640">
    <property type="entry name" value="ABC1_TM_sf"/>
</dbReference>
<keyword evidence="3" id="KW-0547">Nucleotide-binding</keyword>
<dbReference type="InterPro" id="IPR027417">
    <property type="entry name" value="P-loop_NTPase"/>
</dbReference>
<dbReference type="PANTHER" id="PTHR43394">
    <property type="entry name" value="ATP-DEPENDENT PERMEASE MDL1, MITOCHONDRIAL"/>
    <property type="match status" value="1"/>
</dbReference>
<organism evidence="10 11">
    <name type="scientific">Clostridium faecium</name>
    <dbReference type="NCBI Taxonomy" id="2762223"/>
    <lineage>
        <taxon>Bacteria</taxon>
        <taxon>Bacillati</taxon>
        <taxon>Bacillota</taxon>
        <taxon>Clostridia</taxon>
        <taxon>Eubacteriales</taxon>
        <taxon>Clostridiaceae</taxon>
        <taxon>Clostridium</taxon>
    </lineage>
</organism>
<sequence>MKKYIFISKVLFAVNILLQVIIGAVDVIFTLLLKYAIDIVNENNMPKFFKFIVYTVMIIIVMCILMYIANVLKAKYINKIFIKMKQDFYNGFMNMTIKDFRSTNSGEYISLLSNDMKILEDDYFTVILALVCSSSICIYSLIATIAINIKLFVILVILAIIPMLVPIIFGKFISKYKKDFSDSMIVFTNKLKDILNGYEIIKTFSIQKKIYSKYNNSNENVENTKYKFKKVNLLANYTSMGITYLTYFISLGFSGYLVLKNEISLGSMIASVNLVGNIVNPLAGMTSQLNSIKSTKLIRDKILKIIDTPETNEIGTNKLEFNDKITFENVTFSYDNQKPILKNVNLKMEKNKKYAIVGESGSGKSTLIKLLMKYNTNFQGIIKIDNEDIKNININSLNMLISLIQQDTIIFDGSIRDNITLYKEHNEEDLTKCISSVELNKLIDSLPNGVESLTGENGVNLSGGEKQRISLARALLKNSKILILDESTSALDNETAYNIEKILLNFSNLTLIVITHKLVENILKNYDEIIAIKDGEIIEHGDFYELINNKNYFYNLYYTNHTFQYDKL</sequence>
<dbReference type="RefSeq" id="WP_191741638.1">
    <property type="nucleotide sequence ID" value="NZ_JACSQB010000165.1"/>
</dbReference>
<dbReference type="InterPro" id="IPR011527">
    <property type="entry name" value="ABC1_TM_dom"/>
</dbReference>
<feature type="transmembrane region" description="Helical" evidence="7">
    <location>
        <begin position="234"/>
        <end position="259"/>
    </location>
</feature>
<dbReference type="EMBL" id="JACSQB010000165">
    <property type="protein sequence ID" value="MBD8048700.1"/>
    <property type="molecule type" value="Genomic_DNA"/>
</dbReference>
<keyword evidence="5 7" id="KW-1133">Transmembrane helix</keyword>
<evidence type="ECO:0000256" key="5">
    <source>
        <dbReference type="ARBA" id="ARBA00022989"/>
    </source>
</evidence>
<evidence type="ECO:0000259" key="9">
    <source>
        <dbReference type="PROSITE" id="PS50929"/>
    </source>
</evidence>
<dbReference type="Pfam" id="PF00664">
    <property type="entry name" value="ABC_membrane"/>
    <property type="match status" value="1"/>
</dbReference>
<proteinExistence type="predicted"/>
<evidence type="ECO:0000256" key="3">
    <source>
        <dbReference type="ARBA" id="ARBA00022741"/>
    </source>
</evidence>
<feature type="domain" description="ABC transmembrane type-1" evidence="9">
    <location>
        <begin position="16"/>
        <end position="294"/>
    </location>
</feature>
<dbReference type="Proteomes" id="UP000627166">
    <property type="component" value="Unassembled WGS sequence"/>
</dbReference>
<protein>
    <submittedName>
        <fullName evidence="10">ABC transporter ATP-binding protein</fullName>
    </submittedName>
</protein>
<dbReference type="GO" id="GO:0005524">
    <property type="term" value="F:ATP binding"/>
    <property type="evidence" value="ECO:0007669"/>
    <property type="project" value="UniProtKB-KW"/>
</dbReference>
<reference evidence="10 11" key="1">
    <citation type="submission" date="2020-08" db="EMBL/GenBank/DDBJ databases">
        <title>A Genomic Blueprint of the Chicken Gut Microbiome.</title>
        <authorList>
            <person name="Gilroy R."/>
            <person name="Ravi A."/>
            <person name="Getino M."/>
            <person name="Pursley I."/>
            <person name="Horton D.L."/>
            <person name="Alikhan N.-F."/>
            <person name="Baker D."/>
            <person name="Gharbi K."/>
            <person name="Hall N."/>
            <person name="Watson M."/>
            <person name="Adriaenssens E.M."/>
            <person name="Foster-Nyarko E."/>
            <person name="Jarju S."/>
            <person name="Secka A."/>
            <person name="Antonio M."/>
            <person name="Oren A."/>
            <person name="Chaudhuri R."/>
            <person name="La Ragione R.M."/>
            <person name="Hildebrand F."/>
            <person name="Pallen M.J."/>
        </authorList>
    </citation>
    <scope>NUCLEOTIDE SEQUENCE [LARGE SCALE GENOMIC DNA]</scope>
    <source>
        <strain evidence="10 11">N37</strain>
    </source>
</reference>
<gene>
    <name evidence="10" type="ORF">H9637_16965</name>
</gene>
<name>A0ABR8YWU2_9CLOT</name>
<keyword evidence="11" id="KW-1185">Reference proteome</keyword>
<comment type="caution">
    <text evidence="10">The sequence shown here is derived from an EMBL/GenBank/DDBJ whole genome shotgun (WGS) entry which is preliminary data.</text>
</comment>
<dbReference type="Gene3D" id="3.40.50.300">
    <property type="entry name" value="P-loop containing nucleotide triphosphate hydrolases"/>
    <property type="match status" value="1"/>
</dbReference>
<evidence type="ECO:0000313" key="10">
    <source>
        <dbReference type="EMBL" id="MBD8048700.1"/>
    </source>
</evidence>
<evidence type="ECO:0000259" key="8">
    <source>
        <dbReference type="PROSITE" id="PS50893"/>
    </source>
</evidence>
<dbReference type="PROSITE" id="PS00211">
    <property type="entry name" value="ABC_TRANSPORTER_1"/>
    <property type="match status" value="1"/>
</dbReference>
<accession>A0ABR8YWU2</accession>
<evidence type="ECO:0000256" key="1">
    <source>
        <dbReference type="ARBA" id="ARBA00004651"/>
    </source>
</evidence>
<evidence type="ECO:0000256" key="6">
    <source>
        <dbReference type="ARBA" id="ARBA00023136"/>
    </source>
</evidence>
<dbReference type="Pfam" id="PF00005">
    <property type="entry name" value="ABC_tran"/>
    <property type="match status" value="1"/>
</dbReference>
<feature type="domain" description="ABC transporter" evidence="8">
    <location>
        <begin position="325"/>
        <end position="559"/>
    </location>
</feature>
<dbReference type="InterPro" id="IPR017871">
    <property type="entry name" value="ABC_transporter-like_CS"/>
</dbReference>
<feature type="transmembrane region" description="Helical" evidence="7">
    <location>
        <begin position="12"/>
        <end position="36"/>
    </location>
</feature>
<dbReference type="Gene3D" id="1.20.1560.10">
    <property type="entry name" value="ABC transporter type 1, transmembrane domain"/>
    <property type="match status" value="1"/>
</dbReference>
<dbReference type="InterPro" id="IPR003593">
    <property type="entry name" value="AAA+_ATPase"/>
</dbReference>
<keyword evidence="2 7" id="KW-0812">Transmembrane</keyword>
<dbReference type="SUPFAM" id="SSF52540">
    <property type="entry name" value="P-loop containing nucleoside triphosphate hydrolases"/>
    <property type="match status" value="1"/>
</dbReference>
<dbReference type="PROSITE" id="PS50893">
    <property type="entry name" value="ABC_TRANSPORTER_2"/>
    <property type="match status" value="1"/>
</dbReference>
<dbReference type="PANTHER" id="PTHR43394:SF1">
    <property type="entry name" value="ATP-BINDING CASSETTE SUB-FAMILY B MEMBER 10, MITOCHONDRIAL"/>
    <property type="match status" value="1"/>
</dbReference>
<keyword evidence="6 7" id="KW-0472">Membrane</keyword>
<dbReference type="SUPFAM" id="SSF90123">
    <property type="entry name" value="ABC transporter transmembrane region"/>
    <property type="match status" value="1"/>
</dbReference>
<dbReference type="CDD" id="cd07346">
    <property type="entry name" value="ABC_6TM_exporters"/>
    <property type="match status" value="1"/>
</dbReference>
<keyword evidence="4 10" id="KW-0067">ATP-binding</keyword>
<feature type="transmembrane region" description="Helical" evidence="7">
    <location>
        <begin position="48"/>
        <end position="69"/>
    </location>
</feature>